<dbReference type="EMBL" id="JBHUEA010000009">
    <property type="protein sequence ID" value="MFD1721441.1"/>
    <property type="molecule type" value="Genomic_DNA"/>
</dbReference>
<dbReference type="Proteomes" id="UP001597347">
    <property type="component" value="Unassembled WGS sequence"/>
</dbReference>
<sequence length="275" mass="28525">MNDLIDAPALSARLGEPGLVVLDVRWRLDAPDGRPAHRAGHVPGAVYIDLDGELAGPPSPAEGRHPLPGIDALQDAARRWGVRAGSSVVVVDDLGGMSAARAWWLLRHAGLTDVRVLDGGMRAWRDAGLPLEQGDVEPERGDVELAYGAMPVIDADGAAAFEGVLLDARAGERYRGEVEPVDPRAGHVPGAISVPTAGNLGADGRFLPPEALRERFAAAGVQDGMPVAAYCGSGVTAAHEALALRIAGFGAAVYPGSWSQWSNDPARPVATGDAP</sequence>
<keyword evidence="5" id="KW-1185">Reference proteome</keyword>
<dbReference type="SMART" id="SM00450">
    <property type="entry name" value="RHOD"/>
    <property type="match status" value="2"/>
</dbReference>
<keyword evidence="2" id="KW-0677">Repeat</keyword>
<dbReference type="GO" id="GO:0016740">
    <property type="term" value="F:transferase activity"/>
    <property type="evidence" value="ECO:0007669"/>
    <property type="project" value="UniProtKB-KW"/>
</dbReference>
<dbReference type="PROSITE" id="PS50206">
    <property type="entry name" value="RHODANESE_3"/>
    <property type="match status" value="2"/>
</dbReference>
<dbReference type="CDD" id="cd01449">
    <property type="entry name" value="TST_Repeat_2"/>
    <property type="match status" value="1"/>
</dbReference>
<evidence type="ECO:0000313" key="5">
    <source>
        <dbReference type="Proteomes" id="UP001597347"/>
    </source>
</evidence>
<reference evidence="5" key="1">
    <citation type="journal article" date="2019" name="Int. J. Syst. Evol. Microbiol.">
        <title>The Global Catalogue of Microorganisms (GCM) 10K type strain sequencing project: providing services to taxonomists for standard genome sequencing and annotation.</title>
        <authorList>
            <consortium name="The Broad Institute Genomics Platform"/>
            <consortium name="The Broad Institute Genome Sequencing Center for Infectious Disease"/>
            <person name="Wu L."/>
            <person name="Ma J."/>
        </authorList>
    </citation>
    <scope>NUCLEOTIDE SEQUENCE [LARGE SCALE GENOMIC DNA]</scope>
    <source>
        <strain evidence="5">CGMCC 1.12471</strain>
    </source>
</reference>
<name>A0ABW4LDM3_9MICO</name>
<evidence type="ECO:0000256" key="1">
    <source>
        <dbReference type="ARBA" id="ARBA00022679"/>
    </source>
</evidence>
<dbReference type="Pfam" id="PF00581">
    <property type="entry name" value="Rhodanese"/>
    <property type="match status" value="2"/>
</dbReference>
<dbReference type="RefSeq" id="WP_377933672.1">
    <property type="nucleotide sequence ID" value="NZ_JBHUEA010000009.1"/>
</dbReference>
<comment type="caution">
    <text evidence="4">The sequence shown here is derived from an EMBL/GenBank/DDBJ whole genome shotgun (WGS) entry which is preliminary data.</text>
</comment>
<gene>
    <name evidence="4" type="ORF">ACFSBI_07760</name>
</gene>
<dbReference type="CDD" id="cd01448">
    <property type="entry name" value="TST_Repeat_1"/>
    <property type="match status" value="1"/>
</dbReference>
<evidence type="ECO:0000259" key="3">
    <source>
        <dbReference type="PROSITE" id="PS50206"/>
    </source>
</evidence>
<protein>
    <submittedName>
        <fullName evidence="4">Sulfurtransferase</fullName>
        <ecNumber evidence="4">2.8.1.-</ecNumber>
    </submittedName>
</protein>
<evidence type="ECO:0000313" key="4">
    <source>
        <dbReference type="EMBL" id="MFD1721441.1"/>
    </source>
</evidence>
<dbReference type="InterPro" id="IPR045078">
    <property type="entry name" value="TST/MPST-like"/>
</dbReference>
<accession>A0ABW4LDM3</accession>
<proteinExistence type="predicted"/>
<dbReference type="Gene3D" id="3.40.250.10">
    <property type="entry name" value="Rhodanese-like domain"/>
    <property type="match status" value="2"/>
</dbReference>
<dbReference type="EC" id="2.8.1.-" evidence="4"/>
<dbReference type="PANTHER" id="PTHR11364">
    <property type="entry name" value="THIOSULFATE SULFERTANSFERASE"/>
    <property type="match status" value="1"/>
</dbReference>
<dbReference type="InterPro" id="IPR036873">
    <property type="entry name" value="Rhodanese-like_dom_sf"/>
</dbReference>
<dbReference type="SUPFAM" id="SSF52821">
    <property type="entry name" value="Rhodanese/Cell cycle control phosphatase"/>
    <property type="match status" value="2"/>
</dbReference>
<dbReference type="InterPro" id="IPR001763">
    <property type="entry name" value="Rhodanese-like_dom"/>
</dbReference>
<organism evidence="4 5">
    <name type="scientific">Amnibacterium endophyticum</name>
    <dbReference type="NCBI Taxonomy" id="2109337"/>
    <lineage>
        <taxon>Bacteria</taxon>
        <taxon>Bacillati</taxon>
        <taxon>Actinomycetota</taxon>
        <taxon>Actinomycetes</taxon>
        <taxon>Micrococcales</taxon>
        <taxon>Microbacteriaceae</taxon>
        <taxon>Amnibacterium</taxon>
    </lineage>
</organism>
<keyword evidence="1 4" id="KW-0808">Transferase</keyword>
<evidence type="ECO:0000256" key="2">
    <source>
        <dbReference type="ARBA" id="ARBA00022737"/>
    </source>
</evidence>
<feature type="domain" description="Rhodanese" evidence="3">
    <location>
        <begin position="159"/>
        <end position="270"/>
    </location>
</feature>
<feature type="domain" description="Rhodanese" evidence="3">
    <location>
        <begin position="15"/>
        <end position="133"/>
    </location>
</feature>
<dbReference type="PANTHER" id="PTHR11364:SF27">
    <property type="entry name" value="SULFURTRANSFERASE"/>
    <property type="match status" value="1"/>
</dbReference>